<keyword evidence="3" id="KW-1185">Reference proteome</keyword>
<dbReference type="GO" id="GO:0016301">
    <property type="term" value="F:kinase activity"/>
    <property type="evidence" value="ECO:0007669"/>
    <property type="project" value="UniProtKB-KW"/>
</dbReference>
<feature type="domain" description="Acyclic terpene utilisation N-terminal" evidence="1">
    <location>
        <begin position="62"/>
        <end position="211"/>
    </location>
</feature>
<gene>
    <name evidence="2" type="ORF">SAMN05444368_1723</name>
</gene>
<evidence type="ECO:0000313" key="3">
    <source>
        <dbReference type="Proteomes" id="UP000185093"/>
    </source>
</evidence>
<keyword evidence="2" id="KW-0808">Transferase</keyword>
<protein>
    <submittedName>
        <fullName evidence="2">Lipid-A-disaccharide kinase</fullName>
    </submittedName>
</protein>
<organism evidence="2 3">
    <name type="scientific">Acetomicrobium flavidum</name>
    <dbReference type="NCBI Taxonomy" id="49896"/>
    <lineage>
        <taxon>Bacteria</taxon>
        <taxon>Thermotogati</taxon>
        <taxon>Synergistota</taxon>
        <taxon>Synergistia</taxon>
        <taxon>Synergistales</taxon>
        <taxon>Acetomicrobiaceae</taxon>
        <taxon>Acetomicrobium</taxon>
    </lineage>
</organism>
<sequence length="451" mass="49682">MDEIRVLTPNGMLGYGFPVKWFERALSMNPHVIAVDSGSTDSGPHKLATGVMTCSRAAYTKDISLLLDAVNEKKIPLFITSAGGAGTNDQVDIFLDIIRAISEERGYHFRIAAIYSEINKEIIKKKLRNNEIAPCGPASPLTEEEIDLATTIVAQMGVEPLLKVLNESEVDVVVAGRAYDPVSIAAIPINNGFDPGLAWHMGKIMECGALCAEPAGKVMFGIIRKDHFILEPGSLEERCTAWSVAAHTLYEKSHPYMLPGPGGTLDLSNAKFEQVDDRRVKVSGSKFIPSDKYTVKLEGAKRVGFRSIFIAGVRDPILIEHIDDVITQVTEDVKDYFKDISADQYKMIYHIYGKNGVMAEYEPMKDFKPLELCIILEVAASTQELATAICSRARTELLHCPYEGRIGTAGNIALPFTPLEIPLGEVCAFNVYHLMEIDNPANLFPVKYLEV</sequence>
<accession>A0ABY1JEW7</accession>
<evidence type="ECO:0000259" key="1">
    <source>
        <dbReference type="Pfam" id="PF07287"/>
    </source>
</evidence>
<name>A0ABY1JEW7_9BACT</name>
<evidence type="ECO:0000313" key="2">
    <source>
        <dbReference type="EMBL" id="SIN75488.1"/>
    </source>
</evidence>
<comment type="caution">
    <text evidence="2">The sequence shown here is derived from an EMBL/GenBank/DDBJ whole genome shotgun (WGS) entry which is preliminary data.</text>
</comment>
<feature type="domain" description="Acyclic terpene utilisation N-terminal" evidence="1">
    <location>
        <begin position="237"/>
        <end position="405"/>
    </location>
</feature>
<keyword evidence="2" id="KW-0418">Kinase</keyword>
<dbReference type="Pfam" id="PF07287">
    <property type="entry name" value="AtuA"/>
    <property type="match status" value="2"/>
</dbReference>
<dbReference type="EMBL" id="FSQZ01000001">
    <property type="protein sequence ID" value="SIN75488.1"/>
    <property type="molecule type" value="Genomic_DNA"/>
</dbReference>
<dbReference type="InterPro" id="IPR010839">
    <property type="entry name" value="AtuA_N"/>
</dbReference>
<reference evidence="2 3" key="1">
    <citation type="submission" date="2016-11" db="EMBL/GenBank/DDBJ databases">
        <authorList>
            <person name="Varghese N."/>
            <person name="Submissions S."/>
        </authorList>
    </citation>
    <scope>NUCLEOTIDE SEQUENCE [LARGE SCALE GENOMIC DNA]</scope>
    <source>
        <strain evidence="2 3">DSM 20664</strain>
    </source>
</reference>
<dbReference type="RefSeq" id="WP_074199918.1">
    <property type="nucleotide sequence ID" value="NZ_FSQZ01000001.1"/>
</dbReference>
<proteinExistence type="predicted"/>
<dbReference type="Proteomes" id="UP000185093">
    <property type="component" value="Unassembled WGS sequence"/>
</dbReference>